<dbReference type="Pfam" id="PF17964">
    <property type="entry name" value="Big_10"/>
    <property type="match status" value="1"/>
</dbReference>
<evidence type="ECO:0000313" key="16">
    <source>
        <dbReference type="EMBL" id="RJL31483.1"/>
    </source>
</evidence>
<dbReference type="PANTHER" id="PTHR30582:SF2">
    <property type="entry name" value="L,D-TRANSPEPTIDASE YCIB-RELATED"/>
    <property type="match status" value="1"/>
</dbReference>
<sequence>MRLLAAVAGIPLLLSACSGGGGKSGGGGIGPVKKEPAPATVAIAPVNGAKKVLPDKGITVSAQGGRLQSVKVQGKGAKKGGLMSDDKTRWRSEWNLHPSSTYTVTATAVNEAGKTTEVTSTFSTLKPSKTFGIADITPSQGETVGVGMPIMVRFDAPVHNRAEVEKALEVQMSKPVEGAWHWFDNQRVDFRTKHYWPKNTKVKFMAHLAGVRGAKGTYATKDYVREFKVGRSQISTVDTRSHYMTVKRDGKVIRKIPISAGSGAKYKWITTNGKHLAMEKSYHVVMDSSTLGCPKGCPDYYRLDVYYTVKFSDSGEYVHGAPWSVGSQGRANVSHGCINASTENAKWFMNTTLRGDPINVTGTRRPLEHMNGWAHWEISWKNWVKGSALKTSVKPGDNVTPTPEKTPERSDTIATPTATGSPGA</sequence>
<dbReference type="InterPro" id="IPR038063">
    <property type="entry name" value="Transpep_catalytic_dom"/>
</dbReference>
<dbReference type="Gene3D" id="2.40.440.10">
    <property type="entry name" value="L,D-transpeptidase catalytic domain-like"/>
    <property type="match status" value="1"/>
</dbReference>
<evidence type="ECO:0000256" key="1">
    <source>
        <dbReference type="ARBA" id="ARBA00004752"/>
    </source>
</evidence>
<keyword evidence="5 13" id="KW-0133">Cell shape</keyword>
<feature type="domain" description="L,D-TPase catalytic" evidence="15">
    <location>
        <begin position="233"/>
        <end position="361"/>
    </location>
</feature>
<feature type="active site" description="Nucleophile" evidence="13">
    <location>
        <position position="337"/>
    </location>
</feature>
<evidence type="ECO:0000256" key="6">
    <source>
        <dbReference type="ARBA" id="ARBA00022984"/>
    </source>
</evidence>
<evidence type="ECO:0000256" key="10">
    <source>
        <dbReference type="ARBA" id="ARBA00023315"/>
    </source>
</evidence>
<protein>
    <recommendedName>
        <fullName evidence="15">L,D-TPase catalytic domain-containing protein</fullName>
    </recommendedName>
</protein>
<keyword evidence="3" id="KW-0808">Transferase</keyword>
<dbReference type="CDD" id="cd16913">
    <property type="entry name" value="YkuD_like"/>
    <property type="match status" value="1"/>
</dbReference>
<comment type="pathway">
    <text evidence="12">Glycan biosynthesis.</text>
</comment>
<dbReference type="FunFam" id="2.40.440.10:FF:000005">
    <property type="entry name" value="L,D-transpeptidase 2"/>
    <property type="match status" value="1"/>
</dbReference>
<keyword evidence="9" id="KW-0449">Lipoprotein</keyword>
<dbReference type="GO" id="GO:0008360">
    <property type="term" value="P:regulation of cell shape"/>
    <property type="evidence" value="ECO:0007669"/>
    <property type="project" value="UniProtKB-UniRule"/>
</dbReference>
<dbReference type="CDD" id="cd13432">
    <property type="entry name" value="LDT_IgD_like_2"/>
    <property type="match status" value="1"/>
</dbReference>
<evidence type="ECO:0000313" key="17">
    <source>
        <dbReference type="Proteomes" id="UP000265768"/>
    </source>
</evidence>
<keyword evidence="2" id="KW-1003">Cell membrane</keyword>
<feature type="active site" description="Proton donor/acceptor" evidence="13">
    <location>
        <position position="319"/>
    </location>
</feature>
<dbReference type="UniPathway" id="UPA00219"/>
<dbReference type="Gene3D" id="2.60.40.3710">
    <property type="match status" value="1"/>
</dbReference>
<dbReference type="EMBL" id="QZEY01000007">
    <property type="protein sequence ID" value="RJL31483.1"/>
    <property type="molecule type" value="Genomic_DNA"/>
</dbReference>
<dbReference type="OrthoDB" id="5242354at2"/>
<gene>
    <name evidence="16" type="ORF">D5H75_20570</name>
</gene>
<evidence type="ECO:0000256" key="14">
    <source>
        <dbReference type="SAM" id="MobiDB-lite"/>
    </source>
</evidence>
<reference evidence="16 17" key="1">
    <citation type="submission" date="2018-09" db="EMBL/GenBank/DDBJ databases">
        <title>YIM 75507 draft genome.</title>
        <authorList>
            <person name="Tang S."/>
            <person name="Feng Y."/>
        </authorList>
    </citation>
    <scope>NUCLEOTIDE SEQUENCE [LARGE SCALE GENOMIC DNA]</scope>
    <source>
        <strain evidence="16 17">YIM 75507</strain>
    </source>
</reference>
<keyword evidence="10" id="KW-0012">Acyltransferase</keyword>
<name>A0A3A4B076_9ACTN</name>
<dbReference type="AlphaFoldDB" id="A0A3A4B076"/>
<dbReference type="InterPro" id="IPR041280">
    <property type="entry name" value="Big_10"/>
</dbReference>
<keyword evidence="6 13" id="KW-0573">Peptidoglycan synthesis</keyword>
<evidence type="ECO:0000256" key="9">
    <source>
        <dbReference type="ARBA" id="ARBA00023288"/>
    </source>
</evidence>
<keyword evidence="17" id="KW-1185">Reference proteome</keyword>
<proteinExistence type="predicted"/>
<dbReference type="SUPFAM" id="SSF141523">
    <property type="entry name" value="L,D-transpeptidase catalytic domain-like"/>
    <property type="match status" value="1"/>
</dbReference>
<dbReference type="Gene3D" id="2.60.40.3780">
    <property type="match status" value="1"/>
</dbReference>
<dbReference type="Proteomes" id="UP000265768">
    <property type="component" value="Unassembled WGS sequence"/>
</dbReference>
<dbReference type="PROSITE" id="PS52029">
    <property type="entry name" value="LD_TPASE"/>
    <property type="match status" value="1"/>
</dbReference>
<evidence type="ECO:0000256" key="11">
    <source>
        <dbReference type="ARBA" id="ARBA00023316"/>
    </source>
</evidence>
<keyword evidence="8" id="KW-0564">Palmitate</keyword>
<comment type="pathway">
    <text evidence="1 13">Cell wall biogenesis; peptidoglycan biosynthesis.</text>
</comment>
<feature type="compositionally biased region" description="Polar residues" evidence="14">
    <location>
        <begin position="412"/>
        <end position="424"/>
    </location>
</feature>
<keyword evidence="7" id="KW-0472">Membrane</keyword>
<evidence type="ECO:0000256" key="13">
    <source>
        <dbReference type="PROSITE-ProRule" id="PRU01373"/>
    </source>
</evidence>
<evidence type="ECO:0000256" key="5">
    <source>
        <dbReference type="ARBA" id="ARBA00022960"/>
    </source>
</evidence>
<accession>A0A3A4B076</accession>
<comment type="caution">
    <text evidence="16">The sequence shown here is derived from an EMBL/GenBank/DDBJ whole genome shotgun (WGS) entry which is preliminary data.</text>
</comment>
<evidence type="ECO:0000256" key="4">
    <source>
        <dbReference type="ARBA" id="ARBA00022729"/>
    </source>
</evidence>
<dbReference type="InterPro" id="IPR050979">
    <property type="entry name" value="LD-transpeptidase"/>
</dbReference>
<evidence type="ECO:0000256" key="12">
    <source>
        <dbReference type="ARBA" id="ARBA00060592"/>
    </source>
</evidence>
<evidence type="ECO:0000256" key="2">
    <source>
        <dbReference type="ARBA" id="ARBA00022475"/>
    </source>
</evidence>
<dbReference type="GO" id="GO:0005576">
    <property type="term" value="C:extracellular region"/>
    <property type="evidence" value="ECO:0007669"/>
    <property type="project" value="TreeGrafter"/>
</dbReference>
<dbReference type="GO" id="GO:0018104">
    <property type="term" value="P:peptidoglycan-protein cross-linking"/>
    <property type="evidence" value="ECO:0007669"/>
    <property type="project" value="TreeGrafter"/>
</dbReference>
<dbReference type="GO" id="GO:0016746">
    <property type="term" value="F:acyltransferase activity"/>
    <property type="evidence" value="ECO:0007669"/>
    <property type="project" value="UniProtKB-KW"/>
</dbReference>
<feature type="region of interest" description="Disordered" evidence="14">
    <location>
        <begin position="391"/>
        <end position="424"/>
    </location>
</feature>
<dbReference type="PROSITE" id="PS51257">
    <property type="entry name" value="PROKAR_LIPOPROTEIN"/>
    <property type="match status" value="1"/>
</dbReference>
<dbReference type="InterPro" id="IPR005490">
    <property type="entry name" value="LD_TPept_cat_dom"/>
</dbReference>
<dbReference type="PANTHER" id="PTHR30582">
    <property type="entry name" value="L,D-TRANSPEPTIDASE"/>
    <property type="match status" value="1"/>
</dbReference>
<evidence type="ECO:0000259" key="15">
    <source>
        <dbReference type="PROSITE" id="PS52029"/>
    </source>
</evidence>
<keyword evidence="4" id="KW-0732">Signal</keyword>
<dbReference type="GO" id="GO:0071555">
    <property type="term" value="P:cell wall organization"/>
    <property type="evidence" value="ECO:0007669"/>
    <property type="project" value="UniProtKB-UniRule"/>
</dbReference>
<keyword evidence="11 13" id="KW-0961">Cell wall biogenesis/degradation</keyword>
<evidence type="ECO:0000256" key="7">
    <source>
        <dbReference type="ARBA" id="ARBA00023136"/>
    </source>
</evidence>
<dbReference type="GO" id="GO:0071972">
    <property type="term" value="F:peptidoglycan L,D-transpeptidase activity"/>
    <property type="evidence" value="ECO:0007669"/>
    <property type="project" value="TreeGrafter"/>
</dbReference>
<evidence type="ECO:0000256" key="3">
    <source>
        <dbReference type="ARBA" id="ARBA00022679"/>
    </source>
</evidence>
<dbReference type="Pfam" id="PF03734">
    <property type="entry name" value="YkuD"/>
    <property type="match status" value="1"/>
</dbReference>
<evidence type="ECO:0000256" key="8">
    <source>
        <dbReference type="ARBA" id="ARBA00023139"/>
    </source>
</evidence>
<organism evidence="16 17">
    <name type="scientific">Bailinhaonella thermotolerans</name>
    <dbReference type="NCBI Taxonomy" id="1070861"/>
    <lineage>
        <taxon>Bacteria</taxon>
        <taxon>Bacillati</taxon>
        <taxon>Actinomycetota</taxon>
        <taxon>Actinomycetes</taxon>
        <taxon>Streptosporangiales</taxon>
        <taxon>Streptosporangiaceae</taxon>
        <taxon>Bailinhaonella</taxon>
    </lineage>
</organism>